<reference evidence="2" key="1">
    <citation type="journal article" date="2020" name="Cell">
        <title>Large-Scale Comparative Analyses of Tick Genomes Elucidate Their Genetic Diversity and Vector Capacities.</title>
        <authorList>
            <consortium name="Tick Genome and Microbiome Consortium (TIGMIC)"/>
            <person name="Jia N."/>
            <person name="Wang J."/>
            <person name="Shi W."/>
            <person name="Du L."/>
            <person name="Sun Y."/>
            <person name="Zhan W."/>
            <person name="Jiang J.F."/>
            <person name="Wang Q."/>
            <person name="Zhang B."/>
            <person name="Ji P."/>
            <person name="Bell-Sakyi L."/>
            <person name="Cui X.M."/>
            <person name="Yuan T.T."/>
            <person name="Jiang B.G."/>
            <person name="Yang W.F."/>
            <person name="Lam T.T."/>
            <person name="Chang Q.C."/>
            <person name="Ding S.J."/>
            <person name="Wang X.J."/>
            <person name="Zhu J.G."/>
            <person name="Ruan X.D."/>
            <person name="Zhao L."/>
            <person name="Wei J.T."/>
            <person name="Ye R.Z."/>
            <person name="Que T.C."/>
            <person name="Du C.H."/>
            <person name="Zhou Y.H."/>
            <person name="Cheng J.X."/>
            <person name="Dai P.F."/>
            <person name="Guo W.B."/>
            <person name="Han X.H."/>
            <person name="Huang E.J."/>
            <person name="Li L.F."/>
            <person name="Wei W."/>
            <person name="Gao Y.C."/>
            <person name="Liu J.Z."/>
            <person name="Shao H.Z."/>
            <person name="Wang X."/>
            <person name="Wang C.C."/>
            <person name="Yang T.C."/>
            <person name="Huo Q.B."/>
            <person name="Li W."/>
            <person name="Chen H.Y."/>
            <person name="Chen S.E."/>
            <person name="Zhou L.G."/>
            <person name="Ni X.B."/>
            <person name="Tian J.H."/>
            <person name="Sheng Y."/>
            <person name="Liu T."/>
            <person name="Pan Y.S."/>
            <person name="Xia L.Y."/>
            <person name="Li J."/>
            <person name="Zhao F."/>
            <person name="Cao W.C."/>
        </authorList>
    </citation>
    <scope>NUCLEOTIDE SEQUENCE</scope>
    <source>
        <strain evidence="2">Rmic-2018</strain>
    </source>
</reference>
<dbReference type="AlphaFoldDB" id="A0A9J6CTX2"/>
<gene>
    <name evidence="2" type="ORF">HPB51_029573</name>
</gene>
<evidence type="ECO:0000256" key="1">
    <source>
        <dbReference type="SAM" id="MobiDB-lite"/>
    </source>
</evidence>
<sequence length="423" mass="46752">MKSEDCLPESNATEPPPALDSFGCAAGAKLVFYDGALLDVGKLLRQVERSERARTSSETRLKELIEALAEVRESWEASRQEVLKTQIDLDQARRQLVVVEDDLCSSRKTAQELRLALQNCRQHLQDKEPTLPRLDNAILLLTGEDDLDRKVETAQDYSDKISYAIERLKYWLQGRQQATTMHAEGSGSGSSNTDLPRPVDAPDHAREPHHRSIVLPRLQIPTFNGNLTAIETTMGWMVQGLLSSDIRYPSSALFISSRNSSLPDIDVSSMWRLDAIGIDGSYSQPLEIDGHLSAFERYITKQAAICGIEFCVLGAMAPPSVSSREPGGMKKCGKYTTLTMEKKAAIIKLIESGRSQLDVAEWRSSSDDNDDRPQPSAAEIANAVTILSSVYGDDVTLAQIRANQIASKRSLRQGSIKDFFKPA</sequence>
<dbReference type="VEuPathDB" id="VectorBase:LOC119187710"/>
<protein>
    <submittedName>
        <fullName evidence="2">Uncharacterized protein</fullName>
    </submittedName>
</protein>
<keyword evidence="3" id="KW-1185">Reference proteome</keyword>
<accession>A0A9J6CTX2</accession>
<name>A0A9J6CTX2_RHIMP</name>
<evidence type="ECO:0000313" key="2">
    <source>
        <dbReference type="EMBL" id="KAH7932025.1"/>
    </source>
</evidence>
<proteinExistence type="predicted"/>
<reference evidence="2" key="2">
    <citation type="submission" date="2021-09" db="EMBL/GenBank/DDBJ databases">
        <authorList>
            <person name="Jia N."/>
            <person name="Wang J."/>
            <person name="Shi W."/>
            <person name="Du L."/>
            <person name="Sun Y."/>
            <person name="Zhan W."/>
            <person name="Jiang J."/>
            <person name="Wang Q."/>
            <person name="Zhang B."/>
            <person name="Ji P."/>
            <person name="Sakyi L.B."/>
            <person name="Cui X."/>
            <person name="Yuan T."/>
            <person name="Jiang B."/>
            <person name="Yang W."/>
            <person name="Lam T.T.-Y."/>
            <person name="Chang Q."/>
            <person name="Ding S."/>
            <person name="Wang X."/>
            <person name="Zhu J."/>
            <person name="Ruan X."/>
            <person name="Zhao L."/>
            <person name="Wei J."/>
            <person name="Que T."/>
            <person name="Du C."/>
            <person name="Cheng J."/>
            <person name="Dai P."/>
            <person name="Han X."/>
            <person name="Huang E."/>
            <person name="Gao Y."/>
            <person name="Liu J."/>
            <person name="Shao H."/>
            <person name="Ye R."/>
            <person name="Li L."/>
            <person name="Wei W."/>
            <person name="Wang X."/>
            <person name="Wang C."/>
            <person name="Huo Q."/>
            <person name="Li W."/>
            <person name="Guo W."/>
            <person name="Chen H."/>
            <person name="Chen S."/>
            <person name="Zhou L."/>
            <person name="Zhou L."/>
            <person name="Ni X."/>
            <person name="Tian J."/>
            <person name="Zhou Y."/>
            <person name="Sheng Y."/>
            <person name="Liu T."/>
            <person name="Pan Y."/>
            <person name="Xia L."/>
            <person name="Li J."/>
            <person name="Zhao F."/>
            <person name="Cao W."/>
        </authorList>
    </citation>
    <scope>NUCLEOTIDE SEQUENCE</scope>
    <source>
        <strain evidence="2">Rmic-2018</strain>
        <tissue evidence="2">Larvae</tissue>
    </source>
</reference>
<dbReference type="EMBL" id="JABSTU010006838">
    <property type="protein sequence ID" value="KAH7932025.1"/>
    <property type="molecule type" value="Genomic_DNA"/>
</dbReference>
<organism evidence="2 3">
    <name type="scientific">Rhipicephalus microplus</name>
    <name type="common">Cattle tick</name>
    <name type="synonym">Boophilus microplus</name>
    <dbReference type="NCBI Taxonomy" id="6941"/>
    <lineage>
        <taxon>Eukaryota</taxon>
        <taxon>Metazoa</taxon>
        <taxon>Ecdysozoa</taxon>
        <taxon>Arthropoda</taxon>
        <taxon>Chelicerata</taxon>
        <taxon>Arachnida</taxon>
        <taxon>Acari</taxon>
        <taxon>Parasitiformes</taxon>
        <taxon>Ixodida</taxon>
        <taxon>Ixodoidea</taxon>
        <taxon>Ixodidae</taxon>
        <taxon>Rhipicephalinae</taxon>
        <taxon>Rhipicephalus</taxon>
        <taxon>Boophilus</taxon>
    </lineage>
</organism>
<feature type="region of interest" description="Disordered" evidence="1">
    <location>
        <begin position="179"/>
        <end position="208"/>
    </location>
</feature>
<dbReference type="Proteomes" id="UP000821866">
    <property type="component" value="Unassembled WGS sequence"/>
</dbReference>
<evidence type="ECO:0000313" key="3">
    <source>
        <dbReference type="Proteomes" id="UP000821866"/>
    </source>
</evidence>
<comment type="caution">
    <text evidence="2">The sequence shown here is derived from an EMBL/GenBank/DDBJ whole genome shotgun (WGS) entry which is preliminary data.</text>
</comment>